<reference evidence="1" key="1">
    <citation type="journal article" date="2021" name="Proc. Natl. Acad. Sci. U.S.A.">
        <title>A Catalog of Tens of Thousands of Viruses from Human Metagenomes Reveals Hidden Associations with Chronic Diseases.</title>
        <authorList>
            <person name="Tisza M.J."/>
            <person name="Buck C.B."/>
        </authorList>
    </citation>
    <scope>NUCLEOTIDE SEQUENCE</scope>
    <source>
        <strain evidence="1">CtYGJ17</strain>
    </source>
</reference>
<dbReference type="EMBL" id="BK032829">
    <property type="protein sequence ID" value="DAF62888.1"/>
    <property type="molecule type" value="Genomic_DNA"/>
</dbReference>
<sequence>MSNLQIIEALTGIVYKQNEIIHAQAEALAQVGAVCAEDQIASVNGQIDRLLGADELPFSL</sequence>
<evidence type="ECO:0000313" key="1">
    <source>
        <dbReference type="EMBL" id="DAF62888.1"/>
    </source>
</evidence>
<name>A0A8S5TIC7_9CAUD</name>
<organism evidence="1">
    <name type="scientific">Myoviridae sp. ctYGJ17</name>
    <dbReference type="NCBI Taxonomy" id="2827692"/>
    <lineage>
        <taxon>Viruses</taxon>
        <taxon>Duplodnaviria</taxon>
        <taxon>Heunggongvirae</taxon>
        <taxon>Uroviricota</taxon>
        <taxon>Caudoviricetes</taxon>
    </lineage>
</organism>
<protein>
    <submittedName>
        <fullName evidence="1">Uncharacterized protein</fullName>
    </submittedName>
</protein>
<proteinExistence type="predicted"/>
<accession>A0A8S5TIC7</accession>